<dbReference type="SMART" id="SM00184">
    <property type="entry name" value="RING"/>
    <property type="match status" value="1"/>
</dbReference>
<proteinExistence type="predicted"/>
<keyword evidence="3" id="KW-0862">Zinc</keyword>
<dbReference type="Proteomes" id="UP000681722">
    <property type="component" value="Unassembled WGS sequence"/>
</dbReference>
<dbReference type="InterPro" id="IPR017907">
    <property type="entry name" value="Znf_RING_CS"/>
</dbReference>
<dbReference type="Gene3D" id="3.30.40.10">
    <property type="entry name" value="Zinc/RING finger domain, C3HC4 (zinc finger)"/>
    <property type="match status" value="1"/>
</dbReference>
<name>A0A813XGZ9_9BILA</name>
<evidence type="ECO:0000259" key="5">
    <source>
        <dbReference type="PROSITE" id="PS50089"/>
    </source>
</evidence>
<dbReference type="InterPro" id="IPR001841">
    <property type="entry name" value="Znf_RING"/>
</dbReference>
<dbReference type="EMBL" id="CAJOBC010001066">
    <property type="protein sequence ID" value="CAF3652626.1"/>
    <property type="molecule type" value="Genomic_DNA"/>
</dbReference>
<dbReference type="Proteomes" id="UP000663829">
    <property type="component" value="Unassembled WGS sequence"/>
</dbReference>
<dbReference type="OrthoDB" id="426657at2759"/>
<comment type="caution">
    <text evidence="6">The sequence shown here is derived from an EMBL/GenBank/DDBJ whole genome shotgun (WGS) entry which is preliminary data.</text>
</comment>
<dbReference type="InterPro" id="IPR017937">
    <property type="entry name" value="Thioredoxin_CS"/>
</dbReference>
<evidence type="ECO:0000256" key="2">
    <source>
        <dbReference type="ARBA" id="ARBA00022771"/>
    </source>
</evidence>
<keyword evidence="1" id="KW-0479">Metal-binding</keyword>
<evidence type="ECO:0000256" key="4">
    <source>
        <dbReference type="PROSITE-ProRule" id="PRU00175"/>
    </source>
</evidence>
<organism evidence="6 8">
    <name type="scientific">Didymodactylos carnosus</name>
    <dbReference type="NCBI Taxonomy" id="1234261"/>
    <lineage>
        <taxon>Eukaryota</taxon>
        <taxon>Metazoa</taxon>
        <taxon>Spiralia</taxon>
        <taxon>Gnathifera</taxon>
        <taxon>Rotifera</taxon>
        <taxon>Eurotatoria</taxon>
        <taxon>Bdelloidea</taxon>
        <taxon>Philodinida</taxon>
        <taxon>Philodinidae</taxon>
        <taxon>Didymodactylos</taxon>
    </lineage>
</organism>
<evidence type="ECO:0000313" key="7">
    <source>
        <dbReference type="EMBL" id="CAF3652626.1"/>
    </source>
</evidence>
<feature type="domain" description="RING-type" evidence="5">
    <location>
        <begin position="48"/>
        <end position="88"/>
    </location>
</feature>
<accession>A0A813XGZ9</accession>
<evidence type="ECO:0000313" key="6">
    <source>
        <dbReference type="EMBL" id="CAF0865113.1"/>
    </source>
</evidence>
<dbReference type="PROSITE" id="PS00194">
    <property type="entry name" value="THIOREDOXIN_1"/>
    <property type="match status" value="1"/>
</dbReference>
<dbReference type="PROSITE" id="PS00518">
    <property type="entry name" value="ZF_RING_1"/>
    <property type="match status" value="1"/>
</dbReference>
<keyword evidence="8" id="KW-1185">Reference proteome</keyword>
<evidence type="ECO:0000256" key="3">
    <source>
        <dbReference type="ARBA" id="ARBA00022833"/>
    </source>
</evidence>
<dbReference type="InterPro" id="IPR013083">
    <property type="entry name" value="Znf_RING/FYVE/PHD"/>
</dbReference>
<keyword evidence="2 4" id="KW-0863">Zinc-finger</keyword>
<protein>
    <recommendedName>
        <fullName evidence="5">RING-type domain-containing protein</fullName>
    </recommendedName>
</protein>
<dbReference type="PROSITE" id="PS50089">
    <property type="entry name" value="ZF_RING_2"/>
    <property type="match status" value="1"/>
</dbReference>
<dbReference type="AlphaFoldDB" id="A0A813XGZ9"/>
<evidence type="ECO:0000256" key="1">
    <source>
        <dbReference type="ARBA" id="ARBA00022723"/>
    </source>
</evidence>
<dbReference type="GO" id="GO:0008270">
    <property type="term" value="F:zinc ion binding"/>
    <property type="evidence" value="ECO:0007669"/>
    <property type="project" value="UniProtKB-KW"/>
</dbReference>
<reference evidence="6" key="1">
    <citation type="submission" date="2021-02" db="EMBL/GenBank/DDBJ databases">
        <authorList>
            <person name="Nowell W R."/>
        </authorList>
    </citation>
    <scope>NUCLEOTIDE SEQUENCE</scope>
</reference>
<gene>
    <name evidence="6" type="ORF">GPM918_LOCUS6796</name>
    <name evidence="7" type="ORF">SRO942_LOCUS6796</name>
</gene>
<evidence type="ECO:0000313" key="8">
    <source>
        <dbReference type="Proteomes" id="UP000663829"/>
    </source>
</evidence>
<dbReference type="SUPFAM" id="SSF57850">
    <property type="entry name" value="RING/U-box"/>
    <property type="match status" value="1"/>
</dbReference>
<sequence>MDVVIRETSSQISAQKVSTIPKKVPPRVLNASSSPSLKSKMVLRKWNCNICYTEEAPQPVELPCCHVICLTCLRKIVELSALTCPYCRYRLSVWLRRNKDYEKLVIEVPKEKYFGRPRGRPRLNKKAKLVKKNDPQSLIENDRIFARRLAREQEKEFYRSWRFRTRSMKKSEH</sequence>
<dbReference type="EMBL" id="CAJNOQ010001066">
    <property type="protein sequence ID" value="CAF0865113.1"/>
    <property type="molecule type" value="Genomic_DNA"/>
</dbReference>